<dbReference type="InterPro" id="IPR036097">
    <property type="entry name" value="HisK_dim/P_sf"/>
</dbReference>
<comment type="caution">
    <text evidence="14">The sequence shown here is derived from an EMBL/GenBank/DDBJ whole genome shotgun (WGS) entry which is preliminary data.</text>
</comment>
<keyword evidence="6" id="KW-0808">Transferase</keyword>
<proteinExistence type="predicted"/>
<dbReference type="EMBL" id="QQNH01000021">
    <property type="protein sequence ID" value="RDE08190.1"/>
    <property type="molecule type" value="Genomic_DNA"/>
</dbReference>
<dbReference type="GO" id="GO:0016036">
    <property type="term" value="P:cellular response to phosphate starvation"/>
    <property type="evidence" value="ECO:0007669"/>
    <property type="project" value="TreeGrafter"/>
</dbReference>
<dbReference type="InterPro" id="IPR003661">
    <property type="entry name" value="HisK_dim/P_dom"/>
</dbReference>
<keyword evidence="8 14" id="KW-0418">Kinase</keyword>
<dbReference type="CDD" id="cd00082">
    <property type="entry name" value="HisKA"/>
    <property type="match status" value="1"/>
</dbReference>
<feature type="domain" description="Histidine kinase" evidence="13">
    <location>
        <begin position="209"/>
        <end position="428"/>
    </location>
</feature>
<keyword evidence="11 12" id="KW-0472">Membrane</keyword>
<dbReference type="Gene3D" id="3.30.565.10">
    <property type="entry name" value="Histidine kinase-like ATPase, C-terminal domain"/>
    <property type="match status" value="1"/>
</dbReference>
<sequence length="428" mass="46186">MDEPIAMTIPQTPDAGVPGRIRTGLIAPVLLAGAGAALLVLALTVSGRLPAAEGVVIAAGFLAVASFMLWRATRVHNAEPAVAAAPGLDAAVTDFAAVLTEPCLIVNDRAVLIHANPAALAKFPRARAGDPLAFTLRDPDLVAALDEALETGQPRHCEIHTATPNDTWFRVSVSPYAPAGGGRSYAVITLYDFTEQKRADRMRSDFIANASHELRTPLTSLMGFIDTLQGPAAGDAKARERFLGIMRSQSERMTSLIDDLLSLSRIELRQHVRPTTPVNLNLLLREVAESLEPRLETNGVKLDLSMPDETVTVMGDRQQLFEVVENLADNAIKYGGGRDIEIALGTCTSRTGEHYAITVTDHGPGIPEEHVPRLTERFYRVDAESSRKQKGTGLGLAIVKHIVARHHGQLSIRSRLGEGTRVEILLPR</sequence>
<feature type="transmembrane region" description="Helical" evidence="12">
    <location>
        <begin position="25"/>
        <end position="45"/>
    </location>
</feature>
<evidence type="ECO:0000256" key="12">
    <source>
        <dbReference type="SAM" id="Phobius"/>
    </source>
</evidence>
<organism evidence="14 15">
    <name type="scientific">Pelagibacterium lacus</name>
    <dbReference type="NCBI Taxonomy" id="2282655"/>
    <lineage>
        <taxon>Bacteria</taxon>
        <taxon>Pseudomonadati</taxon>
        <taxon>Pseudomonadota</taxon>
        <taxon>Alphaproteobacteria</taxon>
        <taxon>Hyphomicrobiales</taxon>
        <taxon>Devosiaceae</taxon>
        <taxon>Pelagibacterium</taxon>
    </lineage>
</organism>
<evidence type="ECO:0000313" key="14">
    <source>
        <dbReference type="EMBL" id="RDE08190.1"/>
    </source>
</evidence>
<dbReference type="InterPro" id="IPR004358">
    <property type="entry name" value="Sig_transdc_His_kin-like_C"/>
</dbReference>
<evidence type="ECO:0000256" key="10">
    <source>
        <dbReference type="ARBA" id="ARBA00023012"/>
    </source>
</evidence>
<evidence type="ECO:0000256" key="6">
    <source>
        <dbReference type="ARBA" id="ARBA00022679"/>
    </source>
</evidence>
<protein>
    <recommendedName>
        <fullName evidence="3">histidine kinase</fullName>
        <ecNumber evidence="3">2.7.13.3</ecNumber>
    </recommendedName>
</protein>
<feature type="transmembrane region" description="Helical" evidence="12">
    <location>
        <begin position="51"/>
        <end position="70"/>
    </location>
</feature>
<dbReference type="AlphaFoldDB" id="A0A369W4C7"/>
<dbReference type="GO" id="GO:0005524">
    <property type="term" value="F:ATP binding"/>
    <property type="evidence" value="ECO:0007669"/>
    <property type="project" value="UniProtKB-KW"/>
</dbReference>
<dbReference type="Pfam" id="PF02518">
    <property type="entry name" value="HATPase_c"/>
    <property type="match status" value="1"/>
</dbReference>
<evidence type="ECO:0000256" key="8">
    <source>
        <dbReference type="ARBA" id="ARBA00022777"/>
    </source>
</evidence>
<evidence type="ECO:0000256" key="11">
    <source>
        <dbReference type="ARBA" id="ARBA00023136"/>
    </source>
</evidence>
<dbReference type="InterPro" id="IPR003594">
    <property type="entry name" value="HATPase_dom"/>
</dbReference>
<evidence type="ECO:0000256" key="1">
    <source>
        <dbReference type="ARBA" id="ARBA00000085"/>
    </source>
</evidence>
<dbReference type="PANTHER" id="PTHR45453:SF1">
    <property type="entry name" value="PHOSPHATE REGULON SENSOR PROTEIN PHOR"/>
    <property type="match status" value="1"/>
</dbReference>
<dbReference type="PROSITE" id="PS50109">
    <property type="entry name" value="HIS_KIN"/>
    <property type="match status" value="1"/>
</dbReference>
<dbReference type="SUPFAM" id="SSF47384">
    <property type="entry name" value="Homodimeric domain of signal transducing histidine kinase"/>
    <property type="match status" value="1"/>
</dbReference>
<evidence type="ECO:0000256" key="3">
    <source>
        <dbReference type="ARBA" id="ARBA00012438"/>
    </source>
</evidence>
<keyword evidence="9" id="KW-0067">ATP-binding</keyword>
<dbReference type="Gene3D" id="3.30.450.20">
    <property type="entry name" value="PAS domain"/>
    <property type="match status" value="1"/>
</dbReference>
<keyword evidence="7" id="KW-0547">Nucleotide-binding</keyword>
<dbReference type="InterPro" id="IPR035965">
    <property type="entry name" value="PAS-like_dom_sf"/>
</dbReference>
<dbReference type="Pfam" id="PF00512">
    <property type="entry name" value="HisKA"/>
    <property type="match status" value="1"/>
</dbReference>
<evidence type="ECO:0000259" key="13">
    <source>
        <dbReference type="PROSITE" id="PS50109"/>
    </source>
</evidence>
<keyword evidence="5" id="KW-0597">Phosphoprotein</keyword>
<evidence type="ECO:0000256" key="5">
    <source>
        <dbReference type="ARBA" id="ARBA00022553"/>
    </source>
</evidence>
<dbReference type="InterPro" id="IPR050351">
    <property type="entry name" value="BphY/WalK/GraS-like"/>
</dbReference>
<dbReference type="InterPro" id="IPR036890">
    <property type="entry name" value="HATPase_C_sf"/>
</dbReference>
<dbReference type="SMART" id="SM00387">
    <property type="entry name" value="HATPase_c"/>
    <property type="match status" value="1"/>
</dbReference>
<comment type="subcellular location">
    <subcellularLocation>
        <location evidence="2">Cell membrane</location>
    </subcellularLocation>
</comment>
<comment type="catalytic activity">
    <reaction evidence="1">
        <text>ATP + protein L-histidine = ADP + protein N-phospho-L-histidine.</text>
        <dbReference type="EC" id="2.7.13.3"/>
    </reaction>
</comment>
<dbReference type="SUPFAM" id="SSF55874">
    <property type="entry name" value="ATPase domain of HSP90 chaperone/DNA topoisomerase II/histidine kinase"/>
    <property type="match status" value="1"/>
</dbReference>
<keyword evidence="4" id="KW-1003">Cell membrane</keyword>
<keyword evidence="12" id="KW-0812">Transmembrane</keyword>
<evidence type="ECO:0000256" key="4">
    <source>
        <dbReference type="ARBA" id="ARBA00022475"/>
    </source>
</evidence>
<dbReference type="GO" id="GO:0004721">
    <property type="term" value="F:phosphoprotein phosphatase activity"/>
    <property type="evidence" value="ECO:0007669"/>
    <property type="project" value="TreeGrafter"/>
</dbReference>
<dbReference type="InterPro" id="IPR005467">
    <property type="entry name" value="His_kinase_dom"/>
</dbReference>
<keyword evidence="10" id="KW-0902">Two-component regulatory system</keyword>
<dbReference type="FunFam" id="1.10.287.130:FF:000008">
    <property type="entry name" value="Two-component sensor histidine kinase"/>
    <property type="match status" value="1"/>
</dbReference>
<keyword evidence="15" id="KW-1185">Reference proteome</keyword>
<evidence type="ECO:0000256" key="7">
    <source>
        <dbReference type="ARBA" id="ARBA00022741"/>
    </source>
</evidence>
<dbReference type="GO" id="GO:0000155">
    <property type="term" value="F:phosphorelay sensor kinase activity"/>
    <property type="evidence" value="ECO:0007669"/>
    <property type="project" value="InterPro"/>
</dbReference>
<dbReference type="GO" id="GO:0005886">
    <property type="term" value="C:plasma membrane"/>
    <property type="evidence" value="ECO:0007669"/>
    <property type="project" value="UniProtKB-SubCell"/>
</dbReference>
<dbReference type="SMART" id="SM00388">
    <property type="entry name" value="HisKA"/>
    <property type="match status" value="1"/>
</dbReference>
<dbReference type="FunFam" id="3.30.565.10:FF:000006">
    <property type="entry name" value="Sensor histidine kinase WalK"/>
    <property type="match status" value="1"/>
</dbReference>
<reference evidence="15" key="1">
    <citation type="submission" date="2018-07" db="EMBL/GenBank/DDBJ databases">
        <authorList>
            <person name="Liu B.-T."/>
            <person name="Du Z."/>
        </authorList>
    </citation>
    <scope>NUCLEOTIDE SEQUENCE [LARGE SCALE GENOMIC DNA]</scope>
    <source>
        <strain evidence="15">XYN52</strain>
    </source>
</reference>
<evidence type="ECO:0000313" key="15">
    <source>
        <dbReference type="Proteomes" id="UP000253759"/>
    </source>
</evidence>
<gene>
    <name evidence="14" type="ORF">DVH29_12625</name>
</gene>
<name>A0A369W4C7_9HYPH</name>
<dbReference type="EC" id="2.7.13.3" evidence="3"/>
<dbReference type="PANTHER" id="PTHR45453">
    <property type="entry name" value="PHOSPHATE REGULON SENSOR PROTEIN PHOR"/>
    <property type="match status" value="1"/>
</dbReference>
<evidence type="ECO:0000256" key="2">
    <source>
        <dbReference type="ARBA" id="ARBA00004236"/>
    </source>
</evidence>
<dbReference type="PRINTS" id="PR00344">
    <property type="entry name" value="BCTRLSENSOR"/>
</dbReference>
<keyword evidence="12" id="KW-1133">Transmembrane helix</keyword>
<evidence type="ECO:0000256" key="9">
    <source>
        <dbReference type="ARBA" id="ARBA00022840"/>
    </source>
</evidence>
<dbReference type="SUPFAM" id="SSF55785">
    <property type="entry name" value="PYP-like sensor domain (PAS domain)"/>
    <property type="match status" value="1"/>
</dbReference>
<dbReference type="Proteomes" id="UP000253759">
    <property type="component" value="Unassembled WGS sequence"/>
</dbReference>
<dbReference type="CDD" id="cd00075">
    <property type="entry name" value="HATPase"/>
    <property type="match status" value="1"/>
</dbReference>
<accession>A0A369W4C7</accession>
<dbReference type="Gene3D" id="1.10.287.130">
    <property type="match status" value="1"/>
</dbReference>